<organism evidence="3 4">
    <name type="scientific">Nannochloropsis salina CCMP1776</name>
    <dbReference type="NCBI Taxonomy" id="1027361"/>
    <lineage>
        <taxon>Eukaryota</taxon>
        <taxon>Sar</taxon>
        <taxon>Stramenopiles</taxon>
        <taxon>Ochrophyta</taxon>
        <taxon>Eustigmatophyceae</taxon>
        <taxon>Eustigmatales</taxon>
        <taxon>Monodopsidaceae</taxon>
        <taxon>Microchloropsis</taxon>
        <taxon>Microchloropsis salina</taxon>
    </lineage>
</organism>
<gene>
    <name evidence="3" type="ORF">NSK_000777</name>
</gene>
<dbReference type="AlphaFoldDB" id="A0A4D9DAD9"/>
<sequence length="421" mass="46151">MSIGPGPQRGSSGSGRHRRVPPESRHPPTDTAMSNALELLLHIGAIQPDEHLTSLGKCLATLPVEPTIGESPHLRHPSPALLCAYDGWKEAEMRGQGRDFAWRNFWSGPTSQALRASSSLFPWQGRGSRGWRLLKTDAALTVVESCGPCVWTKRRGKNCGRGGGRRREKGKEGGRRRESSPAGNSSSQVISLKALETRLILPITAKISGDGRFSFRQIDLVLEALKAQGKRAFLTIPVKYTSRKIRDHVLREEGGRGEGRARARRRGDRNASALDGGRDCLPAFLEGRGWTIVYWSVCHGAARSTVGRTGGVEEGGRRINALLHAFSKGEVPDNPEPSHIFPPSSKQGPSLLPSSLPSPPMIAISNDCMRDHWLDLLEARPFLRWKTTQVSSSFSLPCSFFHFPGMLVSVFLTIGIFECDL</sequence>
<dbReference type="EMBL" id="SDOX01000003">
    <property type="protein sequence ID" value="TFJ87974.1"/>
    <property type="molecule type" value="Genomic_DNA"/>
</dbReference>
<evidence type="ECO:0000259" key="2">
    <source>
        <dbReference type="Pfam" id="PF04408"/>
    </source>
</evidence>
<feature type="compositionally biased region" description="Low complexity" evidence="1">
    <location>
        <begin position="1"/>
        <end position="11"/>
    </location>
</feature>
<reference evidence="3 4" key="1">
    <citation type="submission" date="2019-01" db="EMBL/GenBank/DDBJ databases">
        <title>Nuclear Genome Assembly of the Microalgal Biofuel strain Nannochloropsis salina CCMP1776.</title>
        <authorList>
            <person name="Hovde B."/>
        </authorList>
    </citation>
    <scope>NUCLEOTIDE SEQUENCE [LARGE SCALE GENOMIC DNA]</scope>
    <source>
        <strain evidence="3 4">CCMP1776</strain>
    </source>
</reference>
<dbReference type="Proteomes" id="UP000355283">
    <property type="component" value="Unassembled WGS sequence"/>
</dbReference>
<evidence type="ECO:0000313" key="4">
    <source>
        <dbReference type="Proteomes" id="UP000355283"/>
    </source>
</evidence>
<feature type="region of interest" description="Disordered" evidence="1">
    <location>
        <begin position="1"/>
        <end position="31"/>
    </location>
</feature>
<keyword evidence="4" id="KW-1185">Reference proteome</keyword>
<evidence type="ECO:0000256" key="1">
    <source>
        <dbReference type="SAM" id="MobiDB-lite"/>
    </source>
</evidence>
<feature type="compositionally biased region" description="Basic residues" evidence="1">
    <location>
        <begin position="157"/>
        <end position="168"/>
    </location>
</feature>
<dbReference type="OrthoDB" id="46913at2759"/>
<feature type="region of interest" description="Disordered" evidence="1">
    <location>
        <begin position="331"/>
        <end position="352"/>
    </location>
</feature>
<feature type="region of interest" description="Disordered" evidence="1">
    <location>
        <begin position="252"/>
        <end position="272"/>
    </location>
</feature>
<dbReference type="Gene3D" id="1.20.120.1080">
    <property type="match status" value="1"/>
</dbReference>
<protein>
    <recommendedName>
        <fullName evidence="2">Helicase associated domain-containing protein</fullName>
    </recommendedName>
</protein>
<feature type="compositionally biased region" description="Low complexity" evidence="1">
    <location>
        <begin position="342"/>
        <end position="352"/>
    </location>
</feature>
<comment type="caution">
    <text evidence="3">The sequence shown here is derived from an EMBL/GenBank/DDBJ whole genome shotgun (WGS) entry which is preliminary data.</text>
</comment>
<feature type="region of interest" description="Disordered" evidence="1">
    <location>
        <begin position="157"/>
        <end position="188"/>
    </location>
</feature>
<feature type="domain" description="Helicase associated" evidence="2">
    <location>
        <begin position="36"/>
        <end position="64"/>
    </location>
</feature>
<feature type="compositionally biased region" description="Basic and acidic residues" evidence="1">
    <location>
        <begin position="252"/>
        <end position="261"/>
    </location>
</feature>
<dbReference type="InterPro" id="IPR048333">
    <property type="entry name" value="HA2_WH"/>
</dbReference>
<proteinExistence type="predicted"/>
<feature type="compositionally biased region" description="Basic and acidic residues" evidence="1">
    <location>
        <begin position="169"/>
        <end position="179"/>
    </location>
</feature>
<accession>A0A4D9DAD9</accession>
<evidence type="ECO:0000313" key="3">
    <source>
        <dbReference type="EMBL" id="TFJ87974.1"/>
    </source>
</evidence>
<dbReference type="Pfam" id="PF04408">
    <property type="entry name" value="WHD_HA2"/>
    <property type="match status" value="1"/>
</dbReference>
<name>A0A4D9DAD9_9STRA</name>